<evidence type="ECO:0000256" key="2">
    <source>
        <dbReference type="ARBA" id="ARBA00022801"/>
    </source>
</evidence>
<evidence type="ECO:0000313" key="5">
    <source>
        <dbReference type="Proteomes" id="UP000242133"/>
    </source>
</evidence>
<proteinExistence type="inferred from homology"/>
<evidence type="ECO:0000259" key="3">
    <source>
        <dbReference type="Pfam" id="PF07859"/>
    </source>
</evidence>
<dbReference type="EMBL" id="PYGI01000023">
    <property type="protein sequence ID" value="PSL11722.1"/>
    <property type="molecule type" value="Genomic_DNA"/>
</dbReference>
<evidence type="ECO:0000313" key="4">
    <source>
        <dbReference type="EMBL" id="PSL11722.1"/>
    </source>
</evidence>
<keyword evidence="2" id="KW-0378">Hydrolase</keyword>
<dbReference type="PANTHER" id="PTHR48081:SF30">
    <property type="entry name" value="ACETYL-HYDROLASE LIPR-RELATED"/>
    <property type="match status" value="1"/>
</dbReference>
<dbReference type="Gene3D" id="3.40.50.1820">
    <property type="entry name" value="alpha/beta hydrolase"/>
    <property type="match status" value="1"/>
</dbReference>
<sequence>MIKLLLAFFFGVGLAVLAFMAKPLLAPPPPSVHVSAEAAQAAVATRKLLAPHMIELMTADITVKRSIIDQYFYAPKINEARQLYPVTESVLEIDGVYTEVFTPAEGIPPQNAHRVLINLHGGGFALGARTEGRLESIPVASVAGIRVISIDYRQGPEHRFPAASEDVAKVYRHLLQTYTPEQIGIFGCSAGGLLTAQSVAWFNAHGLPTPGAVGIFCAGAGKFGTGDAGVIADTFGSSIGVDDDFAYFAQADWNSALVAPQEHPNVLERFPPTLLITSTRDFAMSSTLVTHQRLVEAGVDAELHVYEGLGHYFFADTGLPESRHVFDVIARFFDQELAAAEPLMPTAR</sequence>
<dbReference type="InterPro" id="IPR050300">
    <property type="entry name" value="GDXG_lipolytic_enzyme"/>
</dbReference>
<dbReference type="InterPro" id="IPR013094">
    <property type="entry name" value="AB_hydrolase_3"/>
</dbReference>
<organism evidence="4 5">
    <name type="scientific">Marinobacterium halophilum</name>
    <dbReference type="NCBI Taxonomy" id="267374"/>
    <lineage>
        <taxon>Bacteria</taxon>
        <taxon>Pseudomonadati</taxon>
        <taxon>Pseudomonadota</taxon>
        <taxon>Gammaproteobacteria</taxon>
        <taxon>Oceanospirillales</taxon>
        <taxon>Oceanospirillaceae</taxon>
        <taxon>Marinobacterium</taxon>
    </lineage>
</organism>
<protein>
    <submittedName>
        <fullName evidence="4">Acetyl esterase/lipase</fullName>
    </submittedName>
</protein>
<dbReference type="SUPFAM" id="SSF53474">
    <property type="entry name" value="alpha/beta-Hydrolases"/>
    <property type="match status" value="1"/>
</dbReference>
<dbReference type="OrthoDB" id="5729797at2"/>
<accession>A0A2P8EQH2</accession>
<dbReference type="InterPro" id="IPR029058">
    <property type="entry name" value="AB_hydrolase_fold"/>
</dbReference>
<dbReference type="AlphaFoldDB" id="A0A2P8EQH2"/>
<dbReference type="Pfam" id="PF07859">
    <property type="entry name" value="Abhydrolase_3"/>
    <property type="match status" value="1"/>
</dbReference>
<dbReference type="GO" id="GO:0004806">
    <property type="term" value="F:triacylglycerol lipase activity"/>
    <property type="evidence" value="ECO:0007669"/>
    <property type="project" value="TreeGrafter"/>
</dbReference>
<evidence type="ECO:0000256" key="1">
    <source>
        <dbReference type="ARBA" id="ARBA00010515"/>
    </source>
</evidence>
<comment type="caution">
    <text evidence="4">The sequence shown here is derived from an EMBL/GenBank/DDBJ whole genome shotgun (WGS) entry which is preliminary data.</text>
</comment>
<feature type="domain" description="Alpha/beta hydrolase fold-3" evidence="3">
    <location>
        <begin position="116"/>
        <end position="314"/>
    </location>
</feature>
<dbReference type="Proteomes" id="UP000242133">
    <property type="component" value="Unassembled WGS sequence"/>
</dbReference>
<name>A0A2P8EQH2_9GAMM</name>
<comment type="similarity">
    <text evidence="1">Belongs to the 'GDXG' lipolytic enzyme family.</text>
</comment>
<keyword evidence="5" id="KW-1185">Reference proteome</keyword>
<gene>
    <name evidence="4" type="ORF">CLV44_12340</name>
</gene>
<reference evidence="4 5" key="1">
    <citation type="submission" date="2018-03" db="EMBL/GenBank/DDBJ databases">
        <title>Genomic Encyclopedia of Archaeal and Bacterial Type Strains, Phase II (KMG-II): from individual species to whole genera.</title>
        <authorList>
            <person name="Goeker M."/>
        </authorList>
    </citation>
    <scope>NUCLEOTIDE SEQUENCE [LARGE SCALE GENOMIC DNA]</scope>
    <source>
        <strain evidence="4 5">DSM 17586</strain>
    </source>
</reference>
<dbReference type="PANTHER" id="PTHR48081">
    <property type="entry name" value="AB HYDROLASE SUPERFAMILY PROTEIN C4A8.06C"/>
    <property type="match status" value="1"/>
</dbReference>